<dbReference type="InterPro" id="IPR025004">
    <property type="entry name" value="SenN/SenS"/>
</dbReference>
<organism evidence="1 2">
    <name type="scientific">Falsibacillus albus</name>
    <dbReference type="NCBI Taxonomy" id="2478915"/>
    <lineage>
        <taxon>Bacteria</taxon>
        <taxon>Bacillati</taxon>
        <taxon>Bacillota</taxon>
        <taxon>Bacilli</taxon>
        <taxon>Bacillales</taxon>
        <taxon>Bacillaceae</taxon>
        <taxon>Falsibacillus</taxon>
    </lineage>
</organism>
<evidence type="ECO:0000313" key="2">
    <source>
        <dbReference type="Proteomes" id="UP000276770"/>
    </source>
</evidence>
<evidence type="ECO:0000313" key="1">
    <source>
        <dbReference type="EMBL" id="RLQ96167.1"/>
    </source>
</evidence>
<reference evidence="1 2" key="1">
    <citation type="submission" date="2018-10" db="EMBL/GenBank/DDBJ databases">
        <title>Falsibacillus sp. genome draft.</title>
        <authorList>
            <person name="Shi S."/>
        </authorList>
    </citation>
    <scope>NUCLEOTIDE SEQUENCE [LARGE SCALE GENOMIC DNA]</scope>
    <source>
        <strain evidence="1 2">GY 10110</strain>
    </source>
</reference>
<proteinExistence type="predicted"/>
<keyword evidence="2" id="KW-1185">Reference proteome</keyword>
<dbReference type="AlphaFoldDB" id="A0A3L7JZD0"/>
<name>A0A3L7JZD0_9BACI</name>
<dbReference type="EMBL" id="RCVZ01000004">
    <property type="protein sequence ID" value="RLQ96167.1"/>
    <property type="molecule type" value="Genomic_DNA"/>
</dbReference>
<dbReference type="Proteomes" id="UP000276770">
    <property type="component" value="Unassembled WGS sequence"/>
</dbReference>
<protein>
    <submittedName>
        <fullName evidence="1">FbpB family small basic protein</fullName>
    </submittedName>
</protein>
<sequence>MRKIRKKSFADLVLENKQALLKDTEALERIEARLEEKHVRKAE</sequence>
<gene>
    <name evidence="1" type="ORF">D9X91_07705</name>
</gene>
<comment type="caution">
    <text evidence="1">The sequence shown here is derived from an EMBL/GenBank/DDBJ whole genome shotgun (WGS) entry which is preliminary data.</text>
</comment>
<accession>A0A3L7JZD0</accession>
<dbReference type="Pfam" id="PF13040">
    <property type="entry name" value="Fur_reg_FbpB"/>
    <property type="match status" value="1"/>
</dbReference>
<dbReference type="RefSeq" id="WP_121680019.1">
    <property type="nucleotide sequence ID" value="NZ_RCVZ01000004.1"/>
</dbReference>